<dbReference type="EMBL" id="REGN01001205">
    <property type="protein sequence ID" value="RNA36288.1"/>
    <property type="molecule type" value="Genomic_DNA"/>
</dbReference>
<dbReference type="InterPro" id="IPR009348">
    <property type="entry name" value="NPR2-like"/>
</dbReference>
<comment type="caution">
    <text evidence="2">The sequence shown here is derived from an EMBL/GenBank/DDBJ whole genome shotgun (WGS) entry which is preliminary data.</text>
</comment>
<comment type="similarity">
    <text evidence="1">Belongs to the NPR2 family.</text>
</comment>
<evidence type="ECO:0000313" key="3">
    <source>
        <dbReference type="Proteomes" id="UP000276133"/>
    </source>
</evidence>
<dbReference type="GO" id="GO:0005096">
    <property type="term" value="F:GTPase activator activity"/>
    <property type="evidence" value="ECO:0007669"/>
    <property type="project" value="TreeGrafter"/>
</dbReference>
<dbReference type="STRING" id="10195.A0A3M7SL95"/>
<dbReference type="GO" id="GO:1904262">
    <property type="term" value="P:negative regulation of TORC1 signaling"/>
    <property type="evidence" value="ECO:0007669"/>
    <property type="project" value="TreeGrafter"/>
</dbReference>
<sequence length="396" mass="45816">MIEIFQTLDQNVTDKILALVFCEFDIDEGPKIKYQKPNDVINKQTFDSISSYIIPKVYLKNKIITITVGKYRICGFPIYLEHIKYKRNMYIFNLCFIFDKNTNTCSYEAVVKKLACDLRTLEVESEFLNNENLKQHLPKIMEQVQNNLNETGECIIQRIANLEHSAIFLKLIKNHLDPRLVQSCDVPVFVRSKSEFEIDDWDLTTQKIVSSINGFKTVSLIAKETNIESSVAKEAIQNLLYSDIIRLVPIIQYSSMFVRTSLIAKFYSNSELQSDAIKFCQFDKEREPPTFYDMFMVLNMFSHGFMVKNVIELGNPIEKNIDIKKLILFGLIQGLLRKINKYPISLSDSQRSKTESSNICFPGDYNYDKICSENGISIKKIEDQLDEDPNVVICIK</sequence>
<organism evidence="2 3">
    <name type="scientific">Brachionus plicatilis</name>
    <name type="common">Marine rotifer</name>
    <name type="synonym">Brachionus muelleri</name>
    <dbReference type="NCBI Taxonomy" id="10195"/>
    <lineage>
        <taxon>Eukaryota</taxon>
        <taxon>Metazoa</taxon>
        <taxon>Spiralia</taxon>
        <taxon>Gnathifera</taxon>
        <taxon>Rotifera</taxon>
        <taxon>Eurotatoria</taxon>
        <taxon>Monogononta</taxon>
        <taxon>Pseudotrocha</taxon>
        <taxon>Ploima</taxon>
        <taxon>Brachionidae</taxon>
        <taxon>Brachionus</taxon>
    </lineage>
</organism>
<dbReference type="GO" id="GO:0010508">
    <property type="term" value="P:positive regulation of autophagy"/>
    <property type="evidence" value="ECO:0007669"/>
    <property type="project" value="TreeGrafter"/>
</dbReference>
<dbReference type="AlphaFoldDB" id="A0A3M7SL95"/>
<accession>A0A3M7SL95</accession>
<evidence type="ECO:0000313" key="2">
    <source>
        <dbReference type="EMBL" id="RNA36288.1"/>
    </source>
</evidence>
<dbReference type="Pfam" id="PF06218">
    <property type="entry name" value="NPR2"/>
    <property type="match status" value="2"/>
</dbReference>
<dbReference type="GO" id="GO:0005774">
    <property type="term" value="C:vacuolar membrane"/>
    <property type="evidence" value="ECO:0007669"/>
    <property type="project" value="TreeGrafter"/>
</dbReference>
<reference evidence="2 3" key="1">
    <citation type="journal article" date="2018" name="Sci. Rep.">
        <title>Genomic signatures of local adaptation to the degree of environmental predictability in rotifers.</title>
        <authorList>
            <person name="Franch-Gras L."/>
            <person name="Hahn C."/>
            <person name="Garcia-Roger E.M."/>
            <person name="Carmona M.J."/>
            <person name="Serra M."/>
            <person name="Gomez A."/>
        </authorList>
    </citation>
    <scope>NUCLEOTIDE SEQUENCE [LARGE SCALE GENOMIC DNA]</scope>
    <source>
        <strain evidence="2">HYR1</strain>
    </source>
</reference>
<evidence type="ECO:0000256" key="1">
    <source>
        <dbReference type="ARBA" id="ARBA00008433"/>
    </source>
</evidence>
<proteinExistence type="inferred from homology"/>
<dbReference type="GO" id="GO:1990130">
    <property type="term" value="C:GATOR1 complex"/>
    <property type="evidence" value="ECO:0007669"/>
    <property type="project" value="TreeGrafter"/>
</dbReference>
<name>A0A3M7SL95_BRAPC</name>
<keyword evidence="3" id="KW-1185">Reference proteome</keyword>
<protein>
    <submittedName>
        <fullName evidence="2">Nitrogen permease regulator 2</fullName>
    </submittedName>
</protein>
<dbReference type="PANTHER" id="PTHR12991">
    <property type="entry name" value="NITROGEN PERMEASE REGULATOR 2/TUMOR SUPPRESSOR CANDIDATE 4"/>
    <property type="match status" value="1"/>
</dbReference>
<gene>
    <name evidence="2" type="ORF">BpHYR1_016585</name>
</gene>
<dbReference type="Proteomes" id="UP000276133">
    <property type="component" value="Unassembled WGS sequence"/>
</dbReference>
<dbReference type="PANTHER" id="PTHR12991:SF10">
    <property type="entry name" value="GATOR COMPLEX PROTEIN NPRL2"/>
    <property type="match status" value="1"/>
</dbReference>
<dbReference type="GO" id="GO:0034198">
    <property type="term" value="P:cellular response to amino acid starvation"/>
    <property type="evidence" value="ECO:0007669"/>
    <property type="project" value="TreeGrafter"/>
</dbReference>
<dbReference type="OrthoDB" id="338854at2759"/>